<keyword evidence="2 5" id="KW-0547">Nucleotide-binding</keyword>
<feature type="region of interest" description="Disordered" evidence="8">
    <location>
        <begin position="330"/>
        <end position="378"/>
    </location>
</feature>
<dbReference type="InterPro" id="IPR008280">
    <property type="entry name" value="Tub_FtsZ_C"/>
</dbReference>
<dbReference type="GO" id="GO:0051301">
    <property type="term" value="P:cell division"/>
    <property type="evidence" value="ECO:0007669"/>
    <property type="project" value="UniProtKB-KW"/>
</dbReference>
<dbReference type="InterPro" id="IPR003008">
    <property type="entry name" value="Tubulin_FtsZ_GTPase"/>
</dbReference>
<evidence type="ECO:0000256" key="1">
    <source>
        <dbReference type="ARBA" id="ARBA00009690"/>
    </source>
</evidence>
<dbReference type="SMART" id="SM00865">
    <property type="entry name" value="Tubulin_C"/>
    <property type="match status" value="1"/>
</dbReference>
<evidence type="ECO:0000256" key="7">
    <source>
        <dbReference type="RuleBase" id="RU000631"/>
    </source>
</evidence>
<dbReference type="InterPro" id="IPR045061">
    <property type="entry name" value="FtsZ/CetZ"/>
</dbReference>
<gene>
    <name evidence="5 11" type="primary">ftsZ</name>
    <name evidence="11" type="ORF">HMPREF9248_0975</name>
</gene>
<accession>A0ABN0B0A9</accession>
<comment type="similarity">
    <text evidence="1 5 7">Belongs to the FtsZ family.</text>
</comment>
<dbReference type="SMART" id="SM00864">
    <property type="entry name" value="Tubulin"/>
    <property type="match status" value="1"/>
</dbReference>
<comment type="function">
    <text evidence="5 7">Essential cell division protein that forms a contractile ring structure (Z ring) at the future cell division site. The regulation of the ring assembly controls the timing and the location of cell division. One of the functions of the FtsZ ring is to recruit other cell division proteins to the septum to produce a new cell wall between the dividing cells. Binds GTP and shows GTPase activity.</text>
</comment>
<evidence type="ECO:0000313" key="11">
    <source>
        <dbReference type="EMBL" id="EFL44174.1"/>
    </source>
</evidence>
<dbReference type="Pfam" id="PF12327">
    <property type="entry name" value="FtsZ_C"/>
    <property type="match status" value="1"/>
</dbReference>
<comment type="subcellular location">
    <subcellularLocation>
        <location evidence="5">Cytoplasm</location>
    </subcellularLocation>
    <text evidence="5">Assembles at midcell at the inner surface of the cytoplasmic membrane.</text>
</comment>
<dbReference type="RefSeq" id="WP_006303882.1">
    <property type="nucleotide sequence ID" value="NZ_AEDQ01000017.1"/>
</dbReference>
<evidence type="ECO:0000259" key="10">
    <source>
        <dbReference type="SMART" id="SM00865"/>
    </source>
</evidence>
<dbReference type="SUPFAM" id="SSF55307">
    <property type="entry name" value="Tubulin C-terminal domain-like"/>
    <property type="match status" value="1"/>
</dbReference>
<evidence type="ECO:0000256" key="2">
    <source>
        <dbReference type="ARBA" id="ARBA00022741"/>
    </source>
</evidence>
<evidence type="ECO:0000256" key="6">
    <source>
        <dbReference type="NCBIfam" id="TIGR00065"/>
    </source>
</evidence>
<keyword evidence="5 7" id="KW-0132">Cell division</keyword>
<dbReference type="InterPro" id="IPR020805">
    <property type="entry name" value="Cell_div_FtsZ_CS"/>
</dbReference>
<dbReference type="Proteomes" id="UP000004431">
    <property type="component" value="Unassembled WGS sequence"/>
</dbReference>
<dbReference type="InterPro" id="IPR037103">
    <property type="entry name" value="Tubulin/FtsZ-like_C"/>
</dbReference>
<keyword evidence="5" id="KW-0963">Cytoplasm</keyword>
<dbReference type="Pfam" id="PF00091">
    <property type="entry name" value="Tubulin"/>
    <property type="match status" value="1"/>
</dbReference>
<dbReference type="PANTHER" id="PTHR30314:SF3">
    <property type="entry name" value="MITOCHONDRIAL DIVISION PROTEIN FSZA"/>
    <property type="match status" value="1"/>
</dbReference>
<keyword evidence="3 5" id="KW-0342">GTP-binding</keyword>
<dbReference type="PRINTS" id="PR00423">
    <property type="entry name" value="CELLDVISFTSZ"/>
</dbReference>
<feature type="domain" description="Tubulin/FtsZ 2-layer sandwich" evidence="10">
    <location>
        <begin position="208"/>
        <end position="325"/>
    </location>
</feature>
<dbReference type="InterPro" id="IPR000158">
    <property type="entry name" value="Cell_div_FtsZ"/>
</dbReference>
<feature type="binding site" evidence="5">
    <location>
        <position position="188"/>
    </location>
    <ligand>
        <name>GTP</name>
        <dbReference type="ChEBI" id="CHEBI:37565"/>
    </ligand>
</feature>
<keyword evidence="5 7" id="KW-0131">Cell cycle</keyword>
<keyword evidence="4 5" id="KW-0717">Septation</keyword>
<evidence type="ECO:0000256" key="4">
    <source>
        <dbReference type="ARBA" id="ARBA00023210"/>
    </source>
</evidence>
<evidence type="ECO:0000259" key="9">
    <source>
        <dbReference type="SMART" id="SM00864"/>
    </source>
</evidence>
<feature type="binding site" evidence="5">
    <location>
        <position position="144"/>
    </location>
    <ligand>
        <name>GTP</name>
        <dbReference type="ChEBI" id="CHEBI:37565"/>
    </ligand>
</feature>
<feature type="binding site" evidence="5">
    <location>
        <begin position="21"/>
        <end position="25"/>
    </location>
    <ligand>
        <name>GTP</name>
        <dbReference type="ChEBI" id="CHEBI:37565"/>
    </ligand>
</feature>
<evidence type="ECO:0000256" key="3">
    <source>
        <dbReference type="ARBA" id="ARBA00023134"/>
    </source>
</evidence>
<dbReference type="SUPFAM" id="SSF52490">
    <property type="entry name" value="Tubulin nucleotide-binding domain-like"/>
    <property type="match status" value="1"/>
</dbReference>
<organism evidence="11 12">
    <name type="scientific">Fannyhessea vaginae PB189-T1-4</name>
    <dbReference type="NCBI Taxonomy" id="866774"/>
    <lineage>
        <taxon>Bacteria</taxon>
        <taxon>Bacillati</taxon>
        <taxon>Actinomycetota</taxon>
        <taxon>Coriobacteriia</taxon>
        <taxon>Coriobacteriales</taxon>
        <taxon>Atopobiaceae</taxon>
        <taxon>Fannyhessea</taxon>
    </lineage>
</organism>
<dbReference type="HAMAP" id="MF_00909">
    <property type="entry name" value="FtsZ"/>
    <property type="match status" value="1"/>
</dbReference>
<dbReference type="NCBIfam" id="TIGR00065">
    <property type="entry name" value="ftsZ"/>
    <property type="match status" value="1"/>
</dbReference>
<reference evidence="11 12" key="1">
    <citation type="submission" date="2010-08" db="EMBL/GenBank/DDBJ databases">
        <authorList>
            <person name="Durkin A.S."/>
            <person name="Madupu R."/>
            <person name="Torralba M."/>
            <person name="Gillis M."/>
            <person name="Methe B."/>
            <person name="Sutton G."/>
            <person name="Nelson K.E."/>
        </authorList>
    </citation>
    <scope>NUCLEOTIDE SEQUENCE [LARGE SCALE GENOMIC DNA]</scope>
    <source>
        <strain evidence="11 12">PB189-T1-4</strain>
    </source>
</reference>
<dbReference type="Gene3D" id="3.30.1330.20">
    <property type="entry name" value="Tubulin/FtsZ, C-terminal domain"/>
    <property type="match status" value="1"/>
</dbReference>
<keyword evidence="12" id="KW-1185">Reference proteome</keyword>
<dbReference type="InterPro" id="IPR024757">
    <property type="entry name" value="FtsZ_C"/>
</dbReference>
<dbReference type="PROSITE" id="PS01135">
    <property type="entry name" value="FTSZ_2"/>
    <property type="match status" value="1"/>
</dbReference>
<name>A0ABN0B0A9_9ACTN</name>
<comment type="caution">
    <text evidence="11">The sequence shown here is derived from an EMBL/GenBank/DDBJ whole genome shotgun (WGS) entry which is preliminary data.</text>
</comment>
<evidence type="ECO:0000256" key="8">
    <source>
        <dbReference type="SAM" id="MobiDB-lite"/>
    </source>
</evidence>
<sequence>MQDTDIASNYLAVIKVVGVGGGGTNAVNRMIEEGIRGVEFVAVNTDAQALAISDADIKVHIGQDITRGLGAGANPEVGAEAAEDSHDEIKQALAGADMVFITAGEGGGTGTGAAPVVADIAKNDVGALTVGVVTKPFSFEGRPRTKRALDGIEALRNNVDALIVIPNDRLLDVSEKKTSFLEAFRMADDVLCQGTQGITDLITVPGLINLDFADVCTTMRGAGSATMGVGVASGDNRAVDAAEQAISSHLLESSIDGATRVLLSIAGNKDLGIQEINDAADFVANAVDPEANIIFGTVVDESLGDQVRVTVIATGFKDQDTSNPLAAVSLTPRTSTPQARTSAPQNARPQQSSRAAAAPSSSSAGAFDIPEFLKNSRL</sequence>
<evidence type="ECO:0000313" key="12">
    <source>
        <dbReference type="Proteomes" id="UP000004431"/>
    </source>
</evidence>
<dbReference type="PANTHER" id="PTHR30314">
    <property type="entry name" value="CELL DIVISION PROTEIN FTSZ-RELATED"/>
    <property type="match status" value="1"/>
</dbReference>
<dbReference type="InterPro" id="IPR036525">
    <property type="entry name" value="Tubulin/FtsZ_GTPase_sf"/>
</dbReference>
<dbReference type="PROSITE" id="PS01134">
    <property type="entry name" value="FTSZ_1"/>
    <property type="match status" value="1"/>
</dbReference>
<feature type="compositionally biased region" description="Low complexity" evidence="8">
    <location>
        <begin position="347"/>
        <end position="364"/>
    </location>
</feature>
<dbReference type="Gene3D" id="3.40.50.1440">
    <property type="entry name" value="Tubulin/FtsZ, GTPase domain"/>
    <property type="match status" value="1"/>
</dbReference>
<dbReference type="InterPro" id="IPR018316">
    <property type="entry name" value="Tubulin/FtsZ_2-layer-sand-dom"/>
</dbReference>
<dbReference type="EMBL" id="AEDQ01000017">
    <property type="protein sequence ID" value="EFL44174.1"/>
    <property type="molecule type" value="Genomic_DNA"/>
</dbReference>
<feature type="compositionally biased region" description="Polar residues" evidence="8">
    <location>
        <begin position="331"/>
        <end position="345"/>
    </location>
</feature>
<dbReference type="CDD" id="cd02201">
    <property type="entry name" value="FtsZ_type1"/>
    <property type="match status" value="1"/>
</dbReference>
<protein>
    <recommendedName>
        <fullName evidence="5 6">Cell division protein FtsZ</fullName>
    </recommendedName>
</protein>
<feature type="domain" description="Tubulin/FtsZ GTPase" evidence="9">
    <location>
        <begin position="13"/>
        <end position="206"/>
    </location>
</feature>
<feature type="binding site" evidence="5">
    <location>
        <begin position="108"/>
        <end position="110"/>
    </location>
    <ligand>
        <name>GTP</name>
        <dbReference type="ChEBI" id="CHEBI:37565"/>
    </ligand>
</feature>
<feature type="binding site" evidence="5">
    <location>
        <position position="140"/>
    </location>
    <ligand>
        <name>GTP</name>
        <dbReference type="ChEBI" id="CHEBI:37565"/>
    </ligand>
</feature>
<evidence type="ECO:0000256" key="5">
    <source>
        <dbReference type="HAMAP-Rule" id="MF_00909"/>
    </source>
</evidence>
<comment type="subunit">
    <text evidence="5">Homodimer. Polymerizes to form a dynamic ring structure in a strictly GTP-dependent manner. Interacts directly with several other division proteins.</text>
</comment>
<proteinExistence type="inferred from homology"/>